<organism evidence="1 2">
    <name type="scientific">Streptomyces mirabilis</name>
    <dbReference type="NCBI Taxonomy" id="68239"/>
    <lineage>
        <taxon>Bacteria</taxon>
        <taxon>Bacillati</taxon>
        <taxon>Actinomycetota</taxon>
        <taxon>Actinomycetes</taxon>
        <taxon>Kitasatosporales</taxon>
        <taxon>Streptomycetaceae</taxon>
        <taxon>Streptomyces</taxon>
    </lineage>
</organism>
<sequence length="342" mass="37341">MTVVLDPSAQSAPIQGVLDPILCDARDFGAYARTGGWAFALKVARSVRPGGQSADETPKVSAKEFAELAGCSPERVMRYYKAWDRAADEGLVPHFEVLVPGQDIELPDAEAWQTYYVSRSSASSERGSAITEAAAAEGIRPTKALEVAENPTALRAAILADPSTAQAARAALLDRVKEDPALQAELARDIARTDELKKAVATETRAADRIGYVRQIAEKGQIRTPAGQTLDAPAELRSEAERHLSLLDELDEGEDTGEWATEAYDTMKNLVVETVEADPELRVQERRTKFYSSLQKATKVFEELTFDDADDIYEDDMVQRLEELQQAIGSCITALRSAAPRP</sequence>
<evidence type="ECO:0000313" key="2">
    <source>
        <dbReference type="Proteomes" id="UP000181942"/>
    </source>
</evidence>
<gene>
    <name evidence="1" type="ORF">SAMN02787118_111267</name>
</gene>
<dbReference type="EMBL" id="FONR01000011">
    <property type="protein sequence ID" value="SFF74703.1"/>
    <property type="molecule type" value="Genomic_DNA"/>
</dbReference>
<proteinExistence type="predicted"/>
<name>A0A1I2L6Y1_9ACTN</name>
<evidence type="ECO:0000313" key="1">
    <source>
        <dbReference type="EMBL" id="SFF74703.1"/>
    </source>
</evidence>
<protein>
    <submittedName>
        <fullName evidence="1">Uncharacterized protein</fullName>
    </submittedName>
</protein>
<dbReference type="STRING" id="68239.GCA_000745715_03452"/>
<accession>A0A1I2L6Y1</accession>
<reference evidence="1 2" key="1">
    <citation type="submission" date="2016-10" db="EMBL/GenBank/DDBJ databases">
        <authorList>
            <person name="de Groot N.N."/>
        </authorList>
    </citation>
    <scope>NUCLEOTIDE SEQUENCE [LARGE SCALE GENOMIC DNA]</scope>
    <source>
        <strain evidence="1 2">OK461</strain>
    </source>
</reference>
<dbReference type="Proteomes" id="UP000181942">
    <property type="component" value="Unassembled WGS sequence"/>
</dbReference>
<dbReference type="AlphaFoldDB" id="A0A1I2L6Y1"/>